<dbReference type="Pfam" id="PF14226">
    <property type="entry name" value="DIOX_N"/>
    <property type="match status" value="1"/>
</dbReference>
<feature type="region of interest" description="Disordered" evidence="3">
    <location>
        <begin position="348"/>
        <end position="370"/>
    </location>
</feature>
<feature type="domain" description="Fe2OG dioxygenase" evidence="4">
    <location>
        <begin position="196"/>
        <end position="301"/>
    </location>
</feature>
<feature type="compositionally biased region" description="Polar residues" evidence="3">
    <location>
        <begin position="354"/>
        <end position="370"/>
    </location>
</feature>
<proteinExistence type="inferred from homology"/>
<comment type="caution">
    <text evidence="5">The sequence shown here is derived from an EMBL/GenBank/DDBJ whole genome shotgun (WGS) entry which is preliminary data.</text>
</comment>
<evidence type="ECO:0000256" key="1">
    <source>
        <dbReference type="ARBA" id="ARBA00008056"/>
    </source>
</evidence>
<dbReference type="Gene3D" id="2.60.120.330">
    <property type="entry name" value="B-lactam Antibiotic, Isopenicillin N Synthase, Chain"/>
    <property type="match status" value="1"/>
</dbReference>
<evidence type="ECO:0000256" key="2">
    <source>
        <dbReference type="RuleBase" id="RU003682"/>
    </source>
</evidence>
<dbReference type="AlphaFoldDB" id="A0A168AUS5"/>
<dbReference type="InterPro" id="IPR005123">
    <property type="entry name" value="Oxoglu/Fe-dep_dioxygenase_dom"/>
</dbReference>
<sequence>MADTLPEFPTDVATAPLLRLSLLKLINHDATEIDRFINACCDLGFFYLHLDGPGDTIQEQSQQMFNIAEGLFDLPLEEKKKFDFSAHKTYFGYKHLGGSVADRTGRLDRNEFYNASLRTRNWYLPELTRGQISRDDILGTTKPWPAPQVLEQQRLFLQGFMKSAQDIVHLLLGLLNEFLQLPEDTLSSMHRVNVPSGDHVRMIKAPPQPVDDKQIALGEHTDFGSITILFNRLGGLQILPPGDDATWTYVKPLPNHAIINIGDALVKFTNGVLRSNIHRVVSPPGAQEQHPRYSVVYFSRPEDDVPLRRLQGSAVIPPLQDGADEEVATSKEWIIRRALGSRPQVVGDDAYDWSKSSGTEDISRRTATVS</sequence>
<dbReference type="GO" id="GO:0046872">
    <property type="term" value="F:metal ion binding"/>
    <property type="evidence" value="ECO:0007669"/>
    <property type="project" value="UniProtKB-KW"/>
</dbReference>
<reference evidence="5 6" key="1">
    <citation type="journal article" date="2016" name="Genome Biol. Evol.">
        <title>Divergent and convergent evolution of fungal pathogenicity.</title>
        <authorList>
            <person name="Shang Y."/>
            <person name="Xiao G."/>
            <person name="Zheng P."/>
            <person name="Cen K."/>
            <person name="Zhan S."/>
            <person name="Wang C."/>
        </authorList>
    </citation>
    <scope>NUCLEOTIDE SEQUENCE [LARGE SCALE GENOMIC DNA]</scope>
    <source>
        <strain evidence="5 6">RCEF 1005</strain>
    </source>
</reference>
<dbReference type="STRING" id="1081108.A0A168AUS5"/>
<dbReference type="EMBL" id="AZHF01000011">
    <property type="protein sequence ID" value="OAA69220.1"/>
    <property type="molecule type" value="Genomic_DNA"/>
</dbReference>
<dbReference type="PROSITE" id="PS51471">
    <property type="entry name" value="FE2OG_OXY"/>
    <property type="match status" value="1"/>
</dbReference>
<dbReference type="Pfam" id="PF03171">
    <property type="entry name" value="2OG-FeII_Oxy"/>
    <property type="match status" value="1"/>
</dbReference>
<dbReference type="Proteomes" id="UP000076881">
    <property type="component" value="Unassembled WGS sequence"/>
</dbReference>
<dbReference type="PANTHER" id="PTHR47990">
    <property type="entry name" value="2-OXOGLUTARATE (2OG) AND FE(II)-DEPENDENT OXYGENASE SUPERFAMILY PROTEIN-RELATED"/>
    <property type="match status" value="1"/>
</dbReference>
<dbReference type="InterPro" id="IPR026992">
    <property type="entry name" value="DIOX_N"/>
</dbReference>
<dbReference type="SUPFAM" id="SSF51197">
    <property type="entry name" value="Clavaminate synthase-like"/>
    <property type="match status" value="1"/>
</dbReference>
<name>A0A168AUS5_CORDF</name>
<accession>A0A168AUS5</accession>
<dbReference type="InterPro" id="IPR027443">
    <property type="entry name" value="IPNS-like_sf"/>
</dbReference>
<dbReference type="FunFam" id="2.60.120.330:FF:000045">
    <property type="entry name" value="Oxidoreductase, 2OG-Fe(II) oxygenase family, putative"/>
    <property type="match status" value="1"/>
</dbReference>
<dbReference type="InterPro" id="IPR044861">
    <property type="entry name" value="IPNS-like_FE2OG_OXY"/>
</dbReference>
<dbReference type="OrthoDB" id="288590at2759"/>
<keyword evidence="2" id="KW-0479">Metal-binding</keyword>
<evidence type="ECO:0000256" key="3">
    <source>
        <dbReference type="SAM" id="MobiDB-lite"/>
    </source>
</evidence>
<protein>
    <submittedName>
        <fullName evidence="5">Oxidoreductase</fullName>
    </submittedName>
</protein>
<dbReference type="GO" id="GO:0016491">
    <property type="term" value="F:oxidoreductase activity"/>
    <property type="evidence" value="ECO:0007669"/>
    <property type="project" value="UniProtKB-KW"/>
</dbReference>
<dbReference type="InterPro" id="IPR050231">
    <property type="entry name" value="Iron_ascorbate_oxido_reductase"/>
</dbReference>
<keyword evidence="2" id="KW-0560">Oxidoreductase</keyword>
<gene>
    <name evidence="5" type="ORF">LEL_10096</name>
</gene>
<evidence type="ECO:0000313" key="6">
    <source>
        <dbReference type="Proteomes" id="UP000076881"/>
    </source>
</evidence>
<evidence type="ECO:0000313" key="5">
    <source>
        <dbReference type="EMBL" id="OAA69220.1"/>
    </source>
</evidence>
<organism evidence="5 6">
    <name type="scientific">Akanthomyces lecanii RCEF 1005</name>
    <dbReference type="NCBI Taxonomy" id="1081108"/>
    <lineage>
        <taxon>Eukaryota</taxon>
        <taxon>Fungi</taxon>
        <taxon>Dikarya</taxon>
        <taxon>Ascomycota</taxon>
        <taxon>Pezizomycotina</taxon>
        <taxon>Sordariomycetes</taxon>
        <taxon>Hypocreomycetidae</taxon>
        <taxon>Hypocreales</taxon>
        <taxon>Cordycipitaceae</taxon>
        <taxon>Akanthomyces</taxon>
        <taxon>Cordyceps confragosa</taxon>
    </lineage>
</organism>
<comment type="similarity">
    <text evidence="1 2">Belongs to the iron/ascorbate-dependent oxidoreductase family.</text>
</comment>
<keyword evidence="2" id="KW-0408">Iron</keyword>
<evidence type="ECO:0000259" key="4">
    <source>
        <dbReference type="PROSITE" id="PS51471"/>
    </source>
</evidence>
<keyword evidence="6" id="KW-1185">Reference proteome</keyword>
<dbReference type="GO" id="GO:0044283">
    <property type="term" value="P:small molecule biosynthetic process"/>
    <property type="evidence" value="ECO:0007669"/>
    <property type="project" value="UniProtKB-ARBA"/>
</dbReference>